<organism evidence="7 8">
    <name type="scientific">Saccharopolyspora thermophila</name>
    <dbReference type="NCBI Taxonomy" id="89367"/>
    <lineage>
        <taxon>Bacteria</taxon>
        <taxon>Bacillati</taxon>
        <taxon>Actinomycetota</taxon>
        <taxon>Actinomycetes</taxon>
        <taxon>Pseudonocardiales</taxon>
        <taxon>Pseudonocardiaceae</taxon>
        <taxon>Saccharopolyspora</taxon>
    </lineage>
</organism>
<dbReference type="InterPro" id="IPR003337">
    <property type="entry name" value="Trehalose_PPase"/>
</dbReference>
<dbReference type="EMBL" id="BAAAHC010000019">
    <property type="protein sequence ID" value="GAA0535736.1"/>
    <property type="molecule type" value="Genomic_DNA"/>
</dbReference>
<evidence type="ECO:0000256" key="3">
    <source>
        <dbReference type="ARBA" id="ARBA00008770"/>
    </source>
</evidence>
<keyword evidence="4 6" id="KW-0378">Hydrolase</keyword>
<dbReference type="Gene3D" id="3.30.70.1020">
    <property type="entry name" value="Trehalose-6-phosphate phosphatase related protein, domain 2"/>
    <property type="match status" value="1"/>
</dbReference>
<dbReference type="SFLD" id="SFLDG01129">
    <property type="entry name" value="C1.5:_HAD__Beta-PGM__Phosphata"/>
    <property type="match status" value="1"/>
</dbReference>
<comment type="caution">
    <text evidence="7">The sequence shown here is derived from an EMBL/GenBank/DDBJ whole genome shotgun (WGS) entry which is preliminary data.</text>
</comment>
<dbReference type="Gene3D" id="1.10.150.240">
    <property type="entry name" value="Putative phosphatase, domain 2"/>
    <property type="match status" value="1"/>
</dbReference>
<keyword evidence="6" id="KW-0479">Metal-binding</keyword>
<reference evidence="7 8" key="1">
    <citation type="journal article" date="2019" name="Int. J. Syst. Evol. Microbiol.">
        <title>The Global Catalogue of Microorganisms (GCM) 10K type strain sequencing project: providing services to taxonomists for standard genome sequencing and annotation.</title>
        <authorList>
            <consortium name="The Broad Institute Genomics Platform"/>
            <consortium name="The Broad Institute Genome Sequencing Center for Infectious Disease"/>
            <person name="Wu L."/>
            <person name="Ma J."/>
        </authorList>
    </citation>
    <scope>NUCLEOTIDE SEQUENCE [LARGE SCALE GENOMIC DNA]</scope>
    <source>
        <strain evidence="7 8">JCM 10664</strain>
    </source>
</reference>
<dbReference type="SFLD" id="SFLDS00003">
    <property type="entry name" value="Haloacid_Dehalogenase"/>
    <property type="match status" value="1"/>
</dbReference>
<dbReference type="Pfam" id="PF00702">
    <property type="entry name" value="Hydrolase"/>
    <property type="match status" value="1"/>
</dbReference>
<keyword evidence="6" id="KW-0460">Magnesium</keyword>
<comment type="cofactor">
    <cofactor evidence="6">
        <name>Mg(2+)</name>
        <dbReference type="ChEBI" id="CHEBI:18420"/>
    </cofactor>
</comment>
<evidence type="ECO:0000256" key="4">
    <source>
        <dbReference type="ARBA" id="ARBA00022801"/>
    </source>
</evidence>
<comment type="function">
    <text evidence="5 6">Removes the phosphate from trehalose 6-phosphate to produce free trehalose.</text>
</comment>
<dbReference type="EC" id="3.1.3.12" evidence="6"/>
<gene>
    <name evidence="7" type="ORF">GCM10009545_42960</name>
</gene>
<dbReference type="NCBIfam" id="TIGR01484">
    <property type="entry name" value="HAD-SF-IIB"/>
    <property type="match status" value="1"/>
</dbReference>
<dbReference type="NCBIfam" id="TIGR00685">
    <property type="entry name" value="T6PP"/>
    <property type="match status" value="1"/>
</dbReference>
<protein>
    <recommendedName>
        <fullName evidence="6">Trehalose 6-phosphate phosphatase</fullName>
        <ecNumber evidence="6">3.1.3.12</ecNumber>
    </recommendedName>
</protein>
<dbReference type="InterPro" id="IPR023198">
    <property type="entry name" value="PGP-like_dom2"/>
</dbReference>
<proteinExistence type="inferred from homology"/>
<dbReference type="InterPro" id="IPR023214">
    <property type="entry name" value="HAD_sf"/>
</dbReference>
<dbReference type="Pfam" id="PF02358">
    <property type="entry name" value="Trehalose_PPase"/>
    <property type="match status" value="1"/>
</dbReference>
<dbReference type="PANTHER" id="PTHR43768">
    <property type="entry name" value="TREHALOSE 6-PHOSPHATE PHOSPHATASE"/>
    <property type="match status" value="1"/>
</dbReference>
<dbReference type="InterPro" id="IPR036412">
    <property type="entry name" value="HAD-like_sf"/>
</dbReference>
<keyword evidence="8" id="KW-1185">Reference proteome</keyword>
<dbReference type="Proteomes" id="UP001500220">
    <property type="component" value="Unassembled WGS sequence"/>
</dbReference>
<evidence type="ECO:0000313" key="7">
    <source>
        <dbReference type="EMBL" id="GAA0535736.1"/>
    </source>
</evidence>
<evidence type="ECO:0000256" key="1">
    <source>
        <dbReference type="ARBA" id="ARBA00000500"/>
    </source>
</evidence>
<name>A0ABN1D6L0_9PSEU</name>
<dbReference type="SUPFAM" id="SSF56784">
    <property type="entry name" value="HAD-like"/>
    <property type="match status" value="2"/>
</dbReference>
<sequence>MDATHLDPGRYHAALFDLDGVITNTASVHAVAWKRLFDDYLVTRPPVPGEDHRPFDDADYRDHVGGKPPVDGVLDFLRSRGIDDLPRGAPDDDAGAETGYGLGRLADRHFRSVIATKGVRVAGDAVALVKVLRRRGVRTGVVSASRSCTTVLAGAGLARLFDVQVDGVLAEELGLPGRPDPAMFLETARRLGVAPDASVVFEDAEAGVRAARRGGFGLIVGVDRGGTRERLLASGADVVVSALDEITVSPGERPLSAVPDALTAWDEIAARLRGRSPVLLFDFDGTLSPIRDTPEEVEMPPDNRRALEELARSCPVAVVSGRDMRDVRQRVGVAAAWYVGSHGFEVAGPTGEEVVAHQGGQDALPALDAAEQRLRAELGSVPGTLVDRKRFALAVHYRAVRAEDVDRVREAVERVAAAAPALKLTHGRCVLELVPKVDWHKGRAVRWLLGHLGADRATVPLYAGDDVTDEDALREIHGDGIGIVVLSGEHGDRLTWAHYSVAGPGELSELLTRITSSLR</sequence>
<accession>A0ABN1D6L0</accession>
<evidence type="ECO:0000256" key="2">
    <source>
        <dbReference type="ARBA" id="ARBA00005199"/>
    </source>
</evidence>
<comment type="catalytic activity">
    <reaction evidence="1 6">
        <text>alpha,alpha-trehalose 6-phosphate + H2O = alpha,alpha-trehalose + phosphate</text>
        <dbReference type="Rhea" id="RHEA:23420"/>
        <dbReference type="ChEBI" id="CHEBI:15377"/>
        <dbReference type="ChEBI" id="CHEBI:16551"/>
        <dbReference type="ChEBI" id="CHEBI:43474"/>
        <dbReference type="ChEBI" id="CHEBI:58429"/>
        <dbReference type="EC" id="3.1.3.12"/>
    </reaction>
</comment>
<dbReference type="InterPro" id="IPR006379">
    <property type="entry name" value="HAD-SF_hydro_IIB"/>
</dbReference>
<dbReference type="NCBIfam" id="TIGR01509">
    <property type="entry name" value="HAD-SF-IA-v3"/>
    <property type="match status" value="1"/>
</dbReference>
<evidence type="ECO:0000256" key="6">
    <source>
        <dbReference type="RuleBase" id="RU361117"/>
    </source>
</evidence>
<evidence type="ECO:0000256" key="5">
    <source>
        <dbReference type="ARBA" id="ARBA00024179"/>
    </source>
</evidence>
<dbReference type="InterPro" id="IPR006439">
    <property type="entry name" value="HAD-SF_hydro_IA"/>
</dbReference>
<comment type="pathway">
    <text evidence="2 6">Glycan biosynthesis; trehalose biosynthesis.</text>
</comment>
<dbReference type="RefSeq" id="WP_346073988.1">
    <property type="nucleotide sequence ID" value="NZ_BAAAHC010000019.1"/>
</dbReference>
<comment type="similarity">
    <text evidence="3 6">Belongs to the trehalose phosphatase family.</text>
</comment>
<dbReference type="InterPro" id="IPR044651">
    <property type="entry name" value="OTSB-like"/>
</dbReference>
<dbReference type="Gene3D" id="3.40.50.1000">
    <property type="entry name" value="HAD superfamily/HAD-like"/>
    <property type="match status" value="2"/>
</dbReference>
<evidence type="ECO:0000313" key="8">
    <source>
        <dbReference type="Proteomes" id="UP001500220"/>
    </source>
</evidence>
<dbReference type="PANTHER" id="PTHR43768:SF3">
    <property type="entry name" value="TREHALOSE 6-PHOSPHATE PHOSPHATASE"/>
    <property type="match status" value="1"/>
</dbReference>